<evidence type="ECO:0008006" key="3">
    <source>
        <dbReference type="Google" id="ProtNLM"/>
    </source>
</evidence>
<sequence>MAEQQKSDLEKAIGTLVLHFNAASANNKPTLTQDEFTIFLGRQLPNLERGRDTRKTLQQMGVKGGQDVSFEHFWTLVKQHAHEIYRPRRKTCMLL</sequence>
<proteinExistence type="predicted"/>
<dbReference type="EMBL" id="JADWDJ010000020">
    <property type="protein sequence ID" value="KAG5264356.1"/>
    <property type="molecule type" value="Genomic_DNA"/>
</dbReference>
<accession>A0AAV6FVG1</accession>
<dbReference type="Proteomes" id="UP000823561">
    <property type="component" value="Chromosome 20"/>
</dbReference>
<name>A0AAV6FVG1_9TELE</name>
<dbReference type="Gene3D" id="1.10.238.10">
    <property type="entry name" value="EF-hand"/>
    <property type="match status" value="1"/>
</dbReference>
<comment type="caution">
    <text evidence="1">The sequence shown here is derived from an EMBL/GenBank/DDBJ whole genome shotgun (WGS) entry which is preliminary data.</text>
</comment>
<evidence type="ECO:0000313" key="2">
    <source>
        <dbReference type="Proteomes" id="UP000823561"/>
    </source>
</evidence>
<dbReference type="AlphaFoldDB" id="A0AAV6FVG1"/>
<dbReference type="SUPFAM" id="SSF47473">
    <property type="entry name" value="EF-hand"/>
    <property type="match status" value="1"/>
</dbReference>
<dbReference type="InterPro" id="IPR011992">
    <property type="entry name" value="EF-hand-dom_pair"/>
</dbReference>
<reference evidence="1" key="1">
    <citation type="submission" date="2020-10" db="EMBL/GenBank/DDBJ databases">
        <title>Chromosome-scale genome assembly of the Allis shad, Alosa alosa.</title>
        <authorList>
            <person name="Margot Z."/>
            <person name="Christophe K."/>
            <person name="Cabau C."/>
            <person name="Louis A."/>
            <person name="Berthelot C."/>
            <person name="Parey E."/>
            <person name="Roest Crollius H."/>
            <person name="Montfort J."/>
            <person name="Robinson-Rechavi M."/>
            <person name="Bucao C."/>
            <person name="Bouchez O."/>
            <person name="Gislard M."/>
            <person name="Lluch J."/>
            <person name="Milhes M."/>
            <person name="Lampietro C."/>
            <person name="Lopez Roques C."/>
            <person name="Donnadieu C."/>
            <person name="Braasch I."/>
            <person name="Desvignes T."/>
            <person name="Postlethwait J."/>
            <person name="Bobe J."/>
            <person name="Guiguen Y."/>
        </authorList>
    </citation>
    <scope>NUCLEOTIDE SEQUENCE</scope>
    <source>
        <strain evidence="1">M-15738</strain>
        <tissue evidence="1">Blood</tissue>
    </source>
</reference>
<protein>
    <recommendedName>
        <fullName evidence="3">S100/CaBP-9k-type calcium binding subdomain domain-containing protein</fullName>
    </recommendedName>
</protein>
<organism evidence="1 2">
    <name type="scientific">Alosa alosa</name>
    <name type="common">allis shad</name>
    <dbReference type="NCBI Taxonomy" id="278164"/>
    <lineage>
        <taxon>Eukaryota</taxon>
        <taxon>Metazoa</taxon>
        <taxon>Chordata</taxon>
        <taxon>Craniata</taxon>
        <taxon>Vertebrata</taxon>
        <taxon>Euteleostomi</taxon>
        <taxon>Actinopterygii</taxon>
        <taxon>Neopterygii</taxon>
        <taxon>Teleostei</taxon>
        <taxon>Clupei</taxon>
        <taxon>Clupeiformes</taxon>
        <taxon>Clupeoidei</taxon>
        <taxon>Clupeidae</taxon>
        <taxon>Alosa</taxon>
    </lineage>
</organism>
<evidence type="ECO:0000313" key="1">
    <source>
        <dbReference type="EMBL" id="KAG5264356.1"/>
    </source>
</evidence>
<keyword evidence="2" id="KW-1185">Reference proteome</keyword>
<gene>
    <name evidence="1" type="ORF">AALO_G00252870</name>
</gene>